<feature type="region of interest" description="Disordered" evidence="1">
    <location>
        <begin position="1"/>
        <end position="24"/>
    </location>
</feature>
<feature type="domain" description="CSC1/OSCA1-like cytosolic" evidence="3">
    <location>
        <begin position="227"/>
        <end position="393"/>
    </location>
</feature>
<feature type="transmembrane region" description="Helical" evidence="2">
    <location>
        <begin position="447"/>
        <end position="474"/>
    </location>
</feature>
<dbReference type="GO" id="GO:0005227">
    <property type="term" value="F:calcium-activated cation channel activity"/>
    <property type="evidence" value="ECO:0007669"/>
    <property type="project" value="InterPro"/>
</dbReference>
<dbReference type="GO" id="GO:0005886">
    <property type="term" value="C:plasma membrane"/>
    <property type="evidence" value="ECO:0007669"/>
    <property type="project" value="TreeGrafter"/>
</dbReference>
<dbReference type="EMBL" id="JAGTXO010000009">
    <property type="protein sequence ID" value="KAG8465792.1"/>
    <property type="molecule type" value="Genomic_DNA"/>
</dbReference>
<dbReference type="OMA" id="IMHEDHY"/>
<dbReference type="OrthoDB" id="197892at2759"/>
<keyword evidence="2" id="KW-0812">Transmembrane</keyword>
<dbReference type="AlphaFoldDB" id="A0A8J5XK06"/>
<evidence type="ECO:0000259" key="3">
    <source>
        <dbReference type="Pfam" id="PF14703"/>
    </source>
</evidence>
<evidence type="ECO:0000256" key="1">
    <source>
        <dbReference type="SAM" id="MobiDB-lite"/>
    </source>
</evidence>
<proteinExistence type="predicted"/>
<keyword evidence="2" id="KW-1133">Transmembrane helix</keyword>
<organism evidence="4 5">
    <name type="scientific">Diacronema lutheri</name>
    <name type="common">Unicellular marine alga</name>
    <name type="synonym">Monochrysis lutheri</name>
    <dbReference type="NCBI Taxonomy" id="2081491"/>
    <lineage>
        <taxon>Eukaryota</taxon>
        <taxon>Haptista</taxon>
        <taxon>Haptophyta</taxon>
        <taxon>Pavlovophyceae</taxon>
        <taxon>Pavlovales</taxon>
        <taxon>Pavlovaceae</taxon>
        <taxon>Diacronema</taxon>
    </lineage>
</organism>
<feature type="transmembrane region" description="Helical" evidence="2">
    <location>
        <begin position="589"/>
        <end position="617"/>
    </location>
</feature>
<feature type="transmembrane region" description="Helical" evidence="2">
    <location>
        <begin position="495"/>
        <end position="515"/>
    </location>
</feature>
<feature type="transmembrane region" description="Helical" evidence="2">
    <location>
        <begin position="405"/>
        <end position="427"/>
    </location>
</feature>
<dbReference type="InterPro" id="IPR045122">
    <property type="entry name" value="Csc1-like"/>
</dbReference>
<keyword evidence="2" id="KW-0472">Membrane</keyword>
<gene>
    <name evidence="4" type="ORF">KFE25_005362</name>
</gene>
<sequence>MAAREGAASPTPPPRAPGSKGATSSDVLGVLEKVADSVAEAINATTIQVEALTGDAVKRGRLSIFSAITGTDKKTAKLDEILEIDDEKPDVAKARKRARAQAGIKDAAGKPLPLHGPLSDLGIGGVGVELLFRSLRWSIVAFALLAAAASFSLADNVQANREVYARTSLLTAAIGPCCSRSASRVVSWQALPFLATMLILLGFLLFIRFKQRTVAQRNDGLHATAADYAVQVRRIPAHVSSADELHTFFSQFGAVEHIAVGHKSAAYVALLDEWKALEIEWRERREKLRVAGAQRGAENSGAKLETVRRLQVRLLELEEGMHRVKTHGAGAEATGTAFVAFTTERAKYDCLVEHNPSLITRALELLRPKAKRYHGVRLQIVVAPEPSDVWWENLEITRCSVALRAAFTFACTAALIVSSAVALTFLNRYKQEQVELLGDATLTEDGVLARASLGTGLSIAAAAVVTCVNELIKIAITRLTLFERRPTRTDYEESLYFKLALAYTINTVFLVLFIQPDPLRWSEEGGVFSQALFIALGTAAPELSKLLPVANLGARLLCTWSANTQAKLNKLWEPPAATMGEYYAAFTKTIAVGLVFGPGMPIVWFISLGTLLLAYWANKAALLRLNKPPPAMDAGLSNEFANMLSLLVLACASMMCVLLDSTLDGVQNRQDSLTPWAATMVALWALYQLAPFSCLPCFRAYENADVGSSALSFSDAEAQYKAQMQRYQNPVKQPVPSIQPVLDEERARIDAPKAQALPARPSASGTRPWLGGLFGSRGGGAAQSGGTRACAAPAAAAPATEPAAAAMVAVRVPEGCGPGARVTARRADGSSVQVVVPHGKHEGATFYMAL</sequence>
<reference evidence="4" key="1">
    <citation type="submission" date="2021-05" db="EMBL/GenBank/DDBJ databases">
        <title>The genome of the haptophyte Pavlova lutheri (Diacronema luteri, Pavlovales) - a model for lipid biosynthesis in eukaryotic algae.</title>
        <authorList>
            <person name="Hulatt C.J."/>
            <person name="Posewitz M.C."/>
        </authorList>
    </citation>
    <scope>NUCLEOTIDE SEQUENCE</scope>
    <source>
        <strain evidence="4">NIVA-4/92</strain>
    </source>
</reference>
<dbReference type="Proteomes" id="UP000751190">
    <property type="component" value="Unassembled WGS sequence"/>
</dbReference>
<protein>
    <recommendedName>
        <fullName evidence="3">CSC1/OSCA1-like cytosolic domain-containing protein</fullName>
    </recommendedName>
</protein>
<evidence type="ECO:0000313" key="4">
    <source>
        <dbReference type="EMBL" id="KAG8465792.1"/>
    </source>
</evidence>
<name>A0A8J5XK06_DIALT</name>
<comment type="caution">
    <text evidence="4">The sequence shown here is derived from an EMBL/GenBank/DDBJ whole genome shotgun (WGS) entry which is preliminary data.</text>
</comment>
<evidence type="ECO:0000313" key="5">
    <source>
        <dbReference type="Proteomes" id="UP000751190"/>
    </source>
</evidence>
<dbReference type="Pfam" id="PF14703">
    <property type="entry name" value="PHM7_cyt"/>
    <property type="match status" value="1"/>
</dbReference>
<dbReference type="InterPro" id="IPR027815">
    <property type="entry name" value="CSC1/OSCA1-like_cyt"/>
</dbReference>
<dbReference type="PANTHER" id="PTHR13018:SF135">
    <property type="entry name" value="CSC1_OSCA1-LIKE 7TM REGION DOMAIN-CONTAINING PROTEIN"/>
    <property type="match status" value="1"/>
</dbReference>
<feature type="transmembrane region" description="Helical" evidence="2">
    <location>
        <begin position="673"/>
        <end position="690"/>
    </location>
</feature>
<dbReference type="PANTHER" id="PTHR13018">
    <property type="entry name" value="PROBABLE MEMBRANE PROTEIN DUF221-RELATED"/>
    <property type="match status" value="1"/>
</dbReference>
<feature type="transmembrane region" description="Helical" evidence="2">
    <location>
        <begin position="640"/>
        <end position="661"/>
    </location>
</feature>
<accession>A0A8J5XK06</accession>
<feature type="transmembrane region" description="Helical" evidence="2">
    <location>
        <begin position="190"/>
        <end position="207"/>
    </location>
</feature>
<keyword evidence="5" id="KW-1185">Reference proteome</keyword>
<evidence type="ECO:0000256" key="2">
    <source>
        <dbReference type="SAM" id="Phobius"/>
    </source>
</evidence>